<dbReference type="EMBL" id="JAMXWF010000002">
    <property type="protein sequence ID" value="MDQ6406408.1"/>
    <property type="molecule type" value="Genomic_DNA"/>
</dbReference>
<gene>
    <name evidence="2" type="ORF">NIE36_04150</name>
    <name evidence="1" type="ORF">OSB80_04160</name>
</gene>
<sequence>MDISLFKMNFSVAAKAGRRPLGPFDAPLKFVWRWVNDTENVQADKSLLRFHIVSSVKQSGRPG</sequence>
<protein>
    <submittedName>
        <fullName evidence="2">Uncharacterized protein</fullName>
    </submittedName>
</protein>
<evidence type="ECO:0000313" key="1">
    <source>
        <dbReference type="EMBL" id="MCX4144576.1"/>
    </source>
</evidence>
<proteinExistence type="predicted"/>
<dbReference type="EMBL" id="JAPKHW010000002">
    <property type="protein sequence ID" value="MCX4144576.1"/>
    <property type="molecule type" value="Genomic_DNA"/>
</dbReference>
<keyword evidence="3" id="KW-1185">Reference proteome</keyword>
<dbReference type="Proteomes" id="UP001242288">
    <property type="component" value="Unassembled WGS sequence"/>
</dbReference>
<name>A0AAP5B803_9BURK</name>
<reference evidence="2" key="1">
    <citation type="submission" date="2022-06" db="EMBL/GenBank/DDBJ databases">
        <title>PHB producers.</title>
        <authorList>
            <person name="Besaury L."/>
        </authorList>
    </citation>
    <scope>NUCLEOTIDE SEQUENCE</scope>
    <source>
        <strain evidence="2 3">SEWS6</strain>
    </source>
</reference>
<evidence type="ECO:0000313" key="3">
    <source>
        <dbReference type="Proteomes" id="UP001209412"/>
    </source>
</evidence>
<comment type="caution">
    <text evidence="2">The sequence shown here is derived from an EMBL/GenBank/DDBJ whole genome shotgun (WGS) entry which is preliminary data.</text>
</comment>
<dbReference type="RefSeq" id="WP_266256719.1">
    <property type="nucleotide sequence ID" value="NZ_JAMXWF010000002.1"/>
</dbReference>
<dbReference type="Proteomes" id="UP001209412">
    <property type="component" value="Unassembled WGS sequence"/>
</dbReference>
<organism evidence="2 4">
    <name type="scientific">Paraburkholderia madseniana</name>
    <dbReference type="NCBI Taxonomy" id="2599607"/>
    <lineage>
        <taxon>Bacteria</taxon>
        <taxon>Pseudomonadati</taxon>
        <taxon>Pseudomonadota</taxon>
        <taxon>Betaproteobacteria</taxon>
        <taxon>Burkholderiales</taxon>
        <taxon>Burkholderiaceae</taxon>
        <taxon>Paraburkholderia</taxon>
    </lineage>
</organism>
<evidence type="ECO:0000313" key="4">
    <source>
        <dbReference type="Proteomes" id="UP001242288"/>
    </source>
</evidence>
<evidence type="ECO:0000313" key="2">
    <source>
        <dbReference type="EMBL" id="MDQ6406408.1"/>
    </source>
</evidence>
<dbReference type="AlphaFoldDB" id="A0AAP5B803"/>
<accession>A0AAP5B803</accession>